<feature type="region of interest" description="Disordered" evidence="5">
    <location>
        <begin position="1"/>
        <end position="20"/>
    </location>
</feature>
<comment type="caution">
    <text evidence="7">The sequence shown here is derived from an EMBL/GenBank/DDBJ whole genome shotgun (WGS) entry which is preliminary data.</text>
</comment>
<feature type="transmembrane region" description="Helical" evidence="6">
    <location>
        <begin position="25"/>
        <end position="43"/>
    </location>
</feature>
<evidence type="ECO:0000313" key="7">
    <source>
        <dbReference type="EMBL" id="MCB5362846.1"/>
    </source>
</evidence>
<feature type="compositionally biased region" description="Basic and acidic residues" evidence="5">
    <location>
        <begin position="7"/>
        <end position="17"/>
    </location>
</feature>
<name>A0ABS8C9X4_9BURK</name>
<evidence type="ECO:0000256" key="1">
    <source>
        <dbReference type="ARBA" id="ARBA00004167"/>
    </source>
</evidence>
<evidence type="ECO:0000256" key="3">
    <source>
        <dbReference type="ARBA" id="ARBA00022989"/>
    </source>
</evidence>
<keyword evidence="4 6" id="KW-0472">Membrane</keyword>
<dbReference type="Proteomes" id="UP000776983">
    <property type="component" value="Unassembled WGS sequence"/>
</dbReference>
<keyword evidence="2 6" id="KW-0812">Transmembrane</keyword>
<keyword evidence="3 6" id="KW-1133">Transmembrane helix</keyword>
<evidence type="ECO:0000313" key="8">
    <source>
        <dbReference type="Proteomes" id="UP000776983"/>
    </source>
</evidence>
<comment type="subcellular location">
    <subcellularLocation>
        <location evidence="1">Membrane</location>
        <topology evidence="1">Single-pass membrane protein</topology>
    </subcellularLocation>
</comment>
<dbReference type="EMBL" id="JACDXW010000002">
    <property type="protein sequence ID" value="MCB5362846.1"/>
    <property type="molecule type" value="Genomic_DNA"/>
</dbReference>
<dbReference type="Pfam" id="PF04228">
    <property type="entry name" value="Zn_peptidase"/>
    <property type="match status" value="1"/>
</dbReference>
<reference evidence="7 8" key="1">
    <citation type="submission" date="2020-07" db="EMBL/GenBank/DDBJ databases">
        <title>Pusillimonas sp. nov., isolated from poultry manure in Taiwan.</title>
        <authorList>
            <person name="Lin S.-Y."/>
            <person name="Tang Y.-S."/>
            <person name="Young C.-C."/>
        </authorList>
    </citation>
    <scope>NUCLEOTIDE SEQUENCE [LARGE SCALE GENOMIC DNA]</scope>
    <source>
        <strain evidence="7 8">CC-YST705</strain>
    </source>
</reference>
<dbReference type="InterPro" id="IPR007343">
    <property type="entry name" value="Uncharacterised_pept_Zn_put"/>
</dbReference>
<sequence>MRIGRSRKSENIEDRRAAGPRVGKGKLGIGTLVLVLAALYFGIDPSVVLQLAEAPQQQGAHQTVQTGAPSDPQGEFVARVLGDTEDVWRSVMQSQTNGSYQDATVVLYRGATPTACGTGQSAMGPFYCPADAKIYVDLAFFDELEHQLNAPGEFARAYVLAHEVGHHVQNLLGTLDRVNRERSRLPEVAANRLSVLTELQADCYAGVWAHHAQAQRGILEDGDIERGLAAASAVGDDTLQRRAGGRVVPDSFTHGSSQQRMQWFAQGWQTGRLADCDPFALS</sequence>
<dbReference type="RefSeq" id="WP_226953096.1">
    <property type="nucleotide sequence ID" value="NZ_JACDXW010000002.1"/>
</dbReference>
<evidence type="ECO:0000256" key="2">
    <source>
        <dbReference type="ARBA" id="ARBA00022692"/>
    </source>
</evidence>
<proteinExistence type="predicted"/>
<dbReference type="PANTHER" id="PTHR30168">
    <property type="entry name" value="PUTATIVE MEMBRANE PROTEIN YPFJ"/>
    <property type="match status" value="1"/>
</dbReference>
<protein>
    <submittedName>
        <fullName evidence="7">Neutral zinc metallopeptidase</fullName>
    </submittedName>
</protein>
<organism evidence="7 8">
    <name type="scientific">Mesopusillimonas faecipullorum</name>
    <dbReference type="NCBI Taxonomy" id="2755040"/>
    <lineage>
        <taxon>Bacteria</taxon>
        <taxon>Pseudomonadati</taxon>
        <taxon>Pseudomonadota</taxon>
        <taxon>Betaproteobacteria</taxon>
        <taxon>Burkholderiales</taxon>
        <taxon>Alcaligenaceae</taxon>
        <taxon>Mesopusillimonas</taxon>
    </lineage>
</organism>
<keyword evidence="8" id="KW-1185">Reference proteome</keyword>
<evidence type="ECO:0000256" key="4">
    <source>
        <dbReference type="ARBA" id="ARBA00023136"/>
    </source>
</evidence>
<gene>
    <name evidence="7" type="ORF">H0484_03630</name>
</gene>
<evidence type="ECO:0000256" key="5">
    <source>
        <dbReference type="SAM" id="MobiDB-lite"/>
    </source>
</evidence>
<evidence type="ECO:0000256" key="6">
    <source>
        <dbReference type="SAM" id="Phobius"/>
    </source>
</evidence>
<dbReference type="PANTHER" id="PTHR30168:SF0">
    <property type="entry name" value="INNER MEMBRANE PROTEIN"/>
    <property type="match status" value="1"/>
</dbReference>
<accession>A0ABS8C9X4</accession>